<dbReference type="Pfam" id="PF00001">
    <property type="entry name" value="7tm_1"/>
    <property type="match status" value="1"/>
</dbReference>
<keyword evidence="8 10" id="KW-0807">Transducer</keyword>
<dbReference type="Ensembl" id="ENSXETT00000097027">
    <property type="protein sequence ID" value="ENSXETP00000067942"/>
    <property type="gene ID" value="ENSXETG00000041154"/>
</dbReference>
<accession>A0A6I8Q632</accession>
<evidence type="ECO:0000256" key="1">
    <source>
        <dbReference type="ARBA" id="ARBA00004141"/>
    </source>
</evidence>
<evidence type="ECO:0000256" key="10">
    <source>
        <dbReference type="RuleBase" id="RU000688"/>
    </source>
</evidence>
<comment type="similarity">
    <text evidence="9">Belongs to the chemokine-like receptor (CMKLR) family.</text>
</comment>
<evidence type="ECO:0000256" key="4">
    <source>
        <dbReference type="ARBA" id="ARBA00023040"/>
    </source>
</evidence>
<keyword evidence="2 10" id="KW-0812">Transmembrane</keyword>
<comment type="similarity">
    <text evidence="10">Belongs to the G-protein coupled receptor 1 family.</text>
</comment>
<dbReference type="InterPro" id="IPR000826">
    <property type="entry name" value="Formyl_rcpt-rel"/>
</dbReference>
<sequence length="335" mass="38377">MENSTTSPNVTGFPIDASLVPWAHSGVNLYLIQAMSITCFSLTCIIGTVGNGLVIWITGFKMRKTMTTTWFLNLGIADFSFCLFLPLYITEVAMWGNWPFGQIMCKVTYFTRYLNLCTSVLLLTAISIDRCVCVMCPIWSRNHRTSRSAAIISAIIWFFSMAAGSPLICFSNILYYRNFSECSLTYEAWENIIDYETYSVIMIAFGITTFVLYFLIPFLFITICYGLIAFKVFKSKRIPGSARTLKMIITTAFCFFFCWFLLYLLCIIEIAGPNIMRHHLEMTLYTLAQCLAFFNSCLNPIIYVFTGRDYKQILKKSIPFLLESAFIEKREPAHI</sequence>
<evidence type="ECO:0000256" key="5">
    <source>
        <dbReference type="ARBA" id="ARBA00023136"/>
    </source>
</evidence>
<evidence type="ECO:0000256" key="7">
    <source>
        <dbReference type="ARBA" id="ARBA00023170"/>
    </source>
</evidence>
<dbReference type="PANTHER" id="PTHR24225:SF63">
    <property type="entry name" value="C3A ANAPHYLATOXIN CHEMOTACTIC RECEPTOR-LIKE"/>
    <property type="match status" value="1"/>
</dbReference>
<feature type="transmembrane region" description="Helical" evidence="11">
    <location>
        <begin position="248"/>
        <end position="272"/>
    </location>
</feature>
<feature type="transmembrane region" description="Helical" evidence="11">
    <location>
        <begin position="195"/>
        <end position="228"/>
    </location>
</feature>
<dbReference type="GeneTree" id="ENSGT01020000230438"/>
<evidence type="ECO:0000256" key="11">
    <source>
        <dbReference type="SAM" id="Phobius"/>
    </source>
</evidence>
<dbReference type="GO" id="GO:0004930">
    <property type="term" value="F:G protein-coupled receptor activity"/>
    <property type="evidence" value="ECO:0007669"/>
    <property type="project" value="UniProtKB-KW"/>
</dbReference>
<feature type="domain" description="G-protein coupled receptors family 1 profile" evidence="12">
    <location>
        <begin position="50"/>
        <end position="303"/>
    </location>
</feature>
<feature type="transmembrane region" description="Helical" evidence="11">
    <location>
        <begin position="30"/>
        <end position="58"/>
    </location>
</feature>
<evidence type="ECO:0000256" key="8">
    <source>
        <dbReference type="ARBA" id="ARBA00023224"/>
    </source>
</evidence>
<dbReference type="InterPro" id="IPR000276">
    <property type="entry name" value="GPCR_Rhodpsn"/>
</dbReference>
<dbReference type="Bgee" id="ENSXETG00000041154">
    <property type="expression patterns" value="Expressed in skeletal muscle tissue and 1 other cell type or tissue"/>
</dbReference>
<keyword evidence="3 11" id="KW-1133">Transmembrane helix</keyword>
<comment type="subcellular location">
    <subcellularLocation>
        <location evidence="1">Membrane</location>
        <topology evidence="1">Multi-pass membrane protein</topology>
    </subcellularLocation>
</comment>
<dbReference type="InterPro" id="IPR017452">
    <property type="entry name" value="GPCR_Rhodpsn_7TM"/>
</dbReference>
<feature type="transmembrane region" description="Helical" evidence="11">
    <location>
        <begin position="70"/>
        <end position="89"/>
    </location>
</feature>
<keyword evidence="7 10" id="KW-0675">Receptor</keyword>
<gene>
    <name evidence="13" type="primary">LOC116412268</name>
</gene>
<evidence type="ECO:0000256" key="3">
    <source>
        <dbReference type="ARBA" id="ARBA00022989"/>
    </source>
</evidence>
<dbReference type="PROSITE" id="PS50262">
    <property type="entry name" value="G_PROTEIN_RECEP_F1_2"/>
    <property type="match status" value="1"/>
</dbReference>
<dbReference type="PROSITE" id="PS00237">
    <property type="entry name" value="G_PROTEIN_RECEP_F1_1"/>
    <property type="match status" value="1"/>
</dbReference>
<evidence type="ECO:0000259" key="12">
    <source>
        <dbReference type="PROSITE" id="PS50262"/>
    </source>
</evidence>
<organism evidence="13">
    <name type="scientific">Xenopus tropicalis</name>
    <name type="common">Western clawed frog</name>
    <name type="synonym">Silurana tropicalis</name>
    <dbReference type="NCBI Taxonomy" id="8364"/>
    <lineage>
        <taxon>Eukaryota</taxon>
        <taxon>Metazoa</taxon>
        <taxon>Chordata</taxon>
        <taxon>Craniata</taxon>
        <taxon>Vertebrata</taxon>
        <taxon>Euteleostomi</taxon>
        <taxon>Amphibia</taxon>
        <taxon>Batrachia</taxon>
        <taxon>Anura</taxon>
        <taxon>Pipoidea</taxon>
        <taxon>Pipidae</taxon>
        <taxon>Xenopodinae</taxon>
        <taxon>Xenopus</taxon>
        <taxon>Silurana</taxon>
    </lineage>
</organism>
<name>A0A6I8Q632_XENTR</name>
<feature type="transmembrane region" description="Helical" evidence="11">
    <location>
        <begin position="109"/>
        <end position="128"/>
    </location>
</feature>
<feature type="transmembrane region" description="Helical" evidence="11">
    <location>
        <begin position="284"/>
        <end position="306"/>
    </location>
</feature>
<proteinExistence type="inferred from homology"/>
<dbReference type="AlphaFoldDB" id="A0A6I8Q632"/>
<feature type="transmembrane region" description="Helical" evidence="11">
    <location>
        <begin position="149"/>
        <end position="175"/>
    </location>
</feature>
<dbReference type="PANTHER" id="PTHR24225">
    <property type="entry name" value="CHEMOTACTIC RECEPTOR"/>
    <property type="match status" value="1"/>
</dbReference>
<reference evidence="13" key="2">
    <citation type="submission" date="2020-05" db="UniProtKB">
        <authorList>
            <consortium name="Ensembl"/>
        </authorList>
    </citation>
    <scope>IDENTIFICATION</scope>
</reference>
<keyword evidence="5 11" id="KW-0472">Membrane</keyword>
<keyword evidence="4 10" id="KW-0297">G-protein coupled receptor</keyword>
<dbReference type="GO" id="GO:0016020">
    <property type="term" value="C:membrane"/>
    <property type="evidence" value="ECO:0007669"/>
    <property type="project" value="UniProtKB-SubCell"/>
</dbReference>
<evidence type="ECO:0000256" key="9">
    <source>
        <dbReference type="ARBA" id="ARBA00025736"/>
    </source>
</evidence>
<dbReference type="PRINTS" id="PR00526">
    <property type="entry name" value="FMETLEUPHER"/>
</dbReference>
<protein>
    <submittedName>
        <fullName evidence="13">C3a anaphylatoxin chemotactic receptor-like</fullName>
    </submittedName>
</protein>
<dbReference type="SUPFAM" id="SSF81321">
    <property type="entry name" value="Family A G protein-coupled receptor-like"/>
    <property type="match status" value="1"/>
</dbReference>
<dbReference type="Gene3D" id="1.20.1070.10">
    <property type="entry name" value="Rhodopsin 7-helix transmembrane proteins"/>
    <property type="match status" value="1"/>
</dbReference>
<evidence type="ECO:0000256" key="2">
    <source>
        <dbReference type="ARBA" id="ARBA00022692"/>
    </source>
</evidence>
<evidence type="ECO:0000256" key="6">
    <source>
        <dbReference type="ARBA" id="ARBA00023157"/>
    </source>
</evidence>
<dbReference type="FunFam" id="1.20.1070.10:FF:000034">
    <property type="entry name" value="G-protein coupled receptor 1"/>
    <property type="match status" value="1"/>
</dbReference>
<dbReference type="PRINTS" id="PR00237">
    <property type="entry name" value="GPCRRHODOPSN"/>
</dbReference>
<reference evidence="13" key="1">
    <citation type="journal article" date="2010" name="Science">
        <title>The genome of the Western clawed frog Xenopus tropicalis.</title>
        <authorList>
            <person name="Hellsten U."/>
            <person name="Harland R.M."/>
            <person name="Gilchrist M.J."/>
            <person name="Hendrix D."/>
            <person name="Jurka J."/>
            <person name="Kapitonov V."/>
            <person name="Ovcharenko I."/>
            <person name="Putnam N.H."/>
            <person name="Shu S."/>
            <person name="Taher L."/>
            <person name="Blitz I.L."/>
            <person name="Blumberg B."/>
            <person name="Dichmann D.S."/>
            <person name="Dubchak I."/>
            <person name="Amaya E."/>
            <person name="Detter J.C."/>
            <person name="Fletcher R."/>
            <person name="Gerhard D.S."/>
            <person name="Goodstein D."/>
            <person name="Graves T."/>
            <person name="Grigoriev I.V."/>
            <person name="Grimwood J."/>
            <person name="Kawashima T."/>
            <person name="Lindquist E."/>
            <person name="Lucas S.M."/>
            <person name="Mead P.E."/>
            <person name="Mitros T."/>
            <person name="Ogino H."/>
            <person name="Ohta Y."/>
            <person name="Poliakov A.V."/>
            <person name="Pollet N."/>
            <person name="Robert J."/>
            <person name="Salamov A."/>
            <person name="Sater A.K."/>
            <person name="Schmutz J."/>
            <person name="Terry A."/>
            <person name="Vize P.D."/>
            <person name="Warren W.C."/>
            <person name="Wells D."/>
            <person name="Wills A."/>
            <person name="Wilson R.K."/>
            <person name="Zimmerman L.B."/>
            <person name="Zorn A.M."/>
            <person name="Grainger R."/>
            <person name="Grammer T."/>
            <person name="Khokha M.K."/>
            <person name="Richardson P.M."/>
            <person name="Rokhsar D.S."/>
        </authorList>
    </citation>
    <scope>NUCLEOTIDE SEQUENCE [LARGE SCALE GENOMIC DNA]</scope>
    <source>
        <strain evidence="13">Nigerian</strain>
    </source>
</reference>
<keyword evidence="6" id="KW-1015">Disulfide bond</keyword>
<evidence type="ECO:0000313" key="13">
    <source>
        <dbReference type="Ensembl" id="ENSXETP00000067942"/>
    </source>
</evidence>